<keyword evidence="1" id="KW-0732">Signal</keyword>
<sequence length="184" mass="20715">MVALSKSLLLLLGTAIACAAAQKTSPAAPAPTPAPAPEHTALEMSQVIDCQTQCIAFKPPFSHPPDINAKMYMKVKDHGRMSYLYKNMRTHVKPCVKNLLKLKGKRSSVTKALFEEYVLCNSKTLGKNEDVYFNKNFNWKKEGFNKAQWTEFRNRTLPGFRRALHKCRGGCRRIHFAHKGAPKP</sequence>
<proteinExistence type="predicted"/>
<name>A0A9P6J0S1_MORAP</name>
<reference evidence="2" key="1">
    <citation type="journal article" date="2020" name="Fungal Divers.">
        <title>Resolving the Mortierellaceae phylogeny through synthesis of multi-gene phylogenetics and phylogenomics.</title>
        <authorList>
            <person name="Vandepol N."/>
            <person name="Liber J."/>
            <person name="Desiro A."/>
            <person name="Na H."/>
            <person name="Kennedy M."/>
            <person name="Barry K."/>
            <person name="Grigoriev I.V."/>
            <person name="Miller A.N."/>
            <person name="O'Donnell K."/>
            <person name="Stajich J.E."/>
            <person name="Bonito G."/>
        </authorList>
    </citation>
    <scope>NUCLEOTIDE SEQUENCE</scope>
    <source>
        <strain evidence="2">CK1249</strain>
    </source>
</reference>
<dbReference type="OrthoDB" id="2387403at2759"/>
<feature type="signal peptide" evidence="1">
    <location>
        <begin position="1"/>
        <end position="21"/>
    </location>
</feature>
<comment type="caution">
    <text evidence="2">The sequence shown here is derived from an EMBL/GenBank/DDBJ whole genome shotgun (WGS) entry which is preliminary data.</text>
</comment>
<evidence type="ECO:0000313" key="2">
    <source>
        <dbReference type="EMBL" id="KAF9956905.1"/>
    </source>
</evidence>
<dbReference type="PROSITE" id="PS51257">
    <property type="entry name" value="PROKAR_LIPOPROTEIN"/>
    <property type="match status" value="1"/>
</dbReference>
<accession>A0A9P6J0S1</accession>
<feature type="chain" id="PRO_5040399278" evidence="1">
    <location>
        <begin position="22"/>
        <end position="184"/>
    </location>
</feature>
<dbReference type="AlphaFoldDB" id="A0A9P6J0S1"/>
<organism evidence="2 3">
    <name type="scientific">Mortierella alpina</name>
    <name type="common">Oleaginous fungus</name>
    <name type="synonym">Mortierella renispora</name>
    <dbReference type="NCBI Taxonomy" id="64518"/>
    <lineage>
        <taxon>Eukaryota</taxon>
        <taxon>Fungi</taxon>
        <taxon>Fungi incertae sedis</taxon>
        <taxon>Mucoromycota</taxon>
        <taxon>Mortierellomycotina</taxon>
        <taxon>Mortierellomycetes</taxon>
        <taxon>Mortierellales</taxon>
        <taxon>Mortierellaceae</taxon>
        <taxon>Mortierella</taxon>
    </lineage>
</organism>
<dbReference type="EMBL" id="JAAAHY010000810">
    <property type="protein sequence ID" value="KAF9956905.1"/>
    <property type="molecule type" value="Genomic_DNA"/>
</dbReference>
<keyword evidence="3" id="KW-1185">Reference proteome</keyword>
<gene>
    <name evidence="2" type="ORF">BGZ70_009727</name>
</gene>
<dbReference type="Proteomes" id="UP000738359">
    <property type="component" value="Unassembled WGS sequence"/>
</dbReference>
<evidence type="ECO:0000256" key="1">
    <source>
        <dbReference type="SAM" id="SignalP"/>
    </source>
</evidence>
<protein>
    <submittedName>
        <fullName evidence="2">Uncharacterized protein</fullName>
    </submittedName>
</protein>
<evidence type="ECO:0000313" key="3">
    <source>
        <dbReference type="Proteomes" id="UP000738359"/>
    </source>
</evidence>